<dbReference type="Proteomes" id="UP000632740">
    <property type="component" value="Unassembled WGS sequence"/>
</dbReference>
<comment type="caution">
    <text evidence="3">The sequence shown here is derived from an EMBL/GenBank/DDBJ whole genome shotgun (WGS) entry which is preliminary data.</text>
</comment>
<reference evidence="3" key="1">
    <citation type="submission" date="2021-01" db="EMBL/GenBank/DDBJ databases">
        <title>Whole genome shotgun sequence of Cellulomonas chitinilytica NBRC 110799.</title>
        <authorList>
            <person name="Komaki H."/>
            <person name="Tamura T."/>
        </authorList>
    </citation>
    <scope>NUCLEOTIDE SEQUENCE</scope>
    <source>
        <strain evidence="3">NBRC 110799</strain>
    </source>
</reference>
<proteinExistence type="predicted"/>
<keyword evidence="2" id="KW-0472">Membrane</keyword>
<organism evidence="3 4">
    <name type="scientific">Cellulomonas chitinilytica</name>
    <dbReference type="NCBI Taxonomy" id="398759"/>
    <lineage>
        <taxon>Bacteria</taxon>
        <taxon>Bacillati</taxon>
        <taxon>Actinomycetota</taxon>
        <taxon>Actinomycetes</taxon>
        <taxon>Micrococcales</taxon>
        <taxon>Cellulomonadaceae</taxon>
        <taxon>Cellulomonas</taxon>
    </lineage>
</organism>
<gene>
    <name evidence="3" type="ORF">Cch01nite_03460</name>
</gene>
<name>A0A919P018_9CELL</name>
<dbReference type="EMBL" id="BONK01000001">
    <property type="protein sequence ID" value="GIG19622.1"/>
    <property type="molecule type" value="Genomic_DNA"/>
</dbReference>
<dbReference type="RefSeq" id="WP_203747729.1">
    <property type="nucleotide sequence ID" value="NZ_BONK01000001.1"/>
</dbReference>
<keyword evidence="2" id="KW-1133">Transmembrane helix</keyword>
<dbReference type="AlphaFoldDB" id="A0A919P018"/>
<evidence type="ECO:0000313" key="3">
    <source>
        <dbReference type="EMBL" id="GIG19622.1"/>
    </source>
</evidence>
<accession>A0A919P018</accession>
<feature type="transmembrane region" description="Helical" evidence="2">
    <location>
        <begin position="33"/>
        <end position="53"/>
    </location>
</feature>
<keyword evidence="2" id="KW-0812">Transmembrane</keyword>
<protein>
    <submittedName>
        <fullName evidence="3">Uncharacterized protein</fullName>
    </submittedName>
</protein>
<feature type="compositionally biased region" description="Basic and acidic residues" evidence="1">
    <location>
        <begin position="99"/>
        <end position="108"/>
    </location>
</feature>
<evidence type="ECO:0000313" key="4">
    <source>
        <dbReference type="Proteomes" id="UP000632740"/>
    </source>
</evidence>
<sequence length="123" mass="12866">MSRLLAAGLAFVEPSPSPSGVEITDAAKGSPGFIGFVVTFLLALAAVGLFLSLTKQLRVVDRRAKQLGLDDDDAPHQDRGVIDAGPAGPDVEVDADVETTLRDYRPQDPEDGPQDGPQDGGAR</sequence>
<keyword evidence="4" id="KW-1185">Reference proteome</keyword>
<evidence type="ECO:0000256" key="2">
    <source>
        <dbReference type="SAM" id="Phobius"/>
    </source>
</evidence>
<feature type="region of interest" description="Disordered" evidence="1">
    <location>
        <begin position="66"/>
        <end position="123"/>
    </location>
</feature>
<feature type="compositionally biased region" description="Low complexity" evidence="1">
    <location>
        <begin position="114"/>
        <end position="123"/>
    </location>
</feature>
<evidence type="ECO:0000256" key="1">
    <source>
        <dbReference type="SAM" id="MobiDB-lite"/>
    </source>
</evidence>